<name>A0A3P7M3C9_STRVU</name>
<sequence length="80" mass="8941">MDGKRINIKVIQAYDSTASGEQFDFKKPPHSGSNYWNYQNYYSIILLAICDIDYPVMAFDVGAPGRAGNVAVYRSSTIKV</sequence>
<dbReference type="EMBL" id="UYYB01145301">
    <property type="protein sequence ID" value="VDM85788.1"/>
    <property type="molecule type" value="Genomic_DNA"/>
</dbReference>
<dbReference type="OrthoDB" id="5863356at2759"/>
<proteinExistence type="predicted"/>
<dbReference type="Proteomes" id="UP000270094">
    <property type="component" value="Unassembled WGS sequence"/>
</dbReference>
<evidence type="ECO:0000313" key="2">
    <source>
        <dbReference type="Proteomes" id="UP000270094"/>
    </source>
</evidence>
<gene>
    <name evidence="1" type="ORF">SVUK_LOCUS20786</name>
</gene>
<accession>A0A3P7M3C9</accession>
<evidence type="ECO:0000313" key="1">
    <source>
        <dbReference type="EMBL" id="VDM85788.1"/>
    </source>
</evidence>
<keyword evidence="2" id="KW-1185">Reference proteome</keyword>
<reference evidence="1 2" key="1">
    <citation type="submission" date="2018-11" db="EMBL/GenBank/DDBJ databases">
        <authorList>
            <consortium name="Pathogen Informatics"/>
        </authorList>
    </citation>
    <scope>NUCLEOTIDE SEQUENCE [LARGE SCALE GENOMIC DNA]</scope>
</reference>
<organism evidence="1 2">
    <name type="scientific">Strongylus vulgaris</name>
    <name type="common">Blood worm</name>
    <dbReference type="NCBI Taxonomy" id="40348"/>
    <lineage>
        <taxon>Eukaryota</taxon>
        <taxon>Metazoa</taxon>
        <taxon>Ecdysozoa</taxon>
        <taxon>Nematoda</taxon>
        <taxon>Chromadorea</taxon>
        <taxon>Rhabditida</taxon>
        <taxon>Rhabditina</taxon>
        <taxon>Rhabditomorpha</taxon>
        <taxon>Strongyloidea</taxon>
        <taxon>Strongylidae</taxon>
        <taxon>Strongylus</taxon>
    </lineage>
</organism>
<dbReference type="AlphaFoldDB" id="A0A3P7M3C9"/>
<protein>
    <submittedName>
        <fullName evidence="1">Uncharacterized protein</fullName>
    </submittedName>
</protein>